<dbReference type="GO" id="GO:0016020">
    <property type="term" value="C:membrane"/>
    <property type="evidence" value="ECO:0007669"/>
    <property type="project" value="UniProtKB-SubCell"/>
</dbReference>
<keyword evidence="10" id="KW-1185">Reference proteome</keyword>
<dbReference type="AlphaFoldDB" id="S3CVW7"/>
<dbReference type="GO" id="GO:0022857">
    <property type="term" value="F:transmembrane transporter activity"/>
    <property type="evidence" value="ECO:0007669"/>
    <property type="project" value="InterPro"/>
</dbReference>
<dbReference type="PROSITE" id="PS50850">
    <property type="entry name" value="MFS"/>
    <property type="match status" value="1"/>
</dbReference>
<evidence type="ECO:0000313" key="9">
    <source>
        <dbReference type="EMBL" id="EPE10848.1"/>
    </source>
</evidence>
<feature type="transmembrane region" description="Helical" evidence="7">
    <location>
        <begin position="435"/>
        <end position="455"/>
    </location>
</feature>
<accession>S3CVW7</accession>
<keyword evidence="4 7" id="KW-1133">Transmembrane helix</keyword>
<sequence>MSNDMKETKASVPEQDAASTPAVTAVDAHNNVEVRAFDVEEKTRGVEHDDAADLFAGEDTFEYAPEEAAQVLRKLDFVLLPMMGITYMLAFIDKVALSNASILGIRTDNHLVGQQYSWVSAIFYFGYLVAQYPSSVLMQKLPIGRYFGVMILFWGLCSTLTSVTTNFATLATTRFFLGFFETCVSPVLTILVGQYWTRREQPLRACFWWIGAPIGGFVIDGLAYSITGDSWGGGKYTQWQVIYLIWGPITMGWGVLLFFCLPSSPMTAWFLSERERKIAVMRVIANRTGIENRHYRTYQALECLMDPQPWAFFALALLQCIVGSGLTNFDKIVLRGLGYDNHEATRASFGGDGVQFASLLIAGVVTNYFRNARMVSSLVSNFIVLIGSLLVYCLPTSNIHGRQGGLYIMFVNTVTYIMVMSLISSNIGGFTKKATCSVMVFIGYAVGQIIAPQFFLSKESPSYPTGFRAFFVSTALMIVIQVCLMIYLKHENSRRDKISAALAEEDQADATAFLDQTDREQAGFRYMY</sequence>
<evidence type="ECO:0000256" key="4">
    <source>
        <dbReference type="ARBA" id="ARBA00022989"/>
    </source>
</evidence>
<dbReference type="VEuPathDB" id="FungiDB:F503_05943"/>
<dbReference type="eggNOG" id="KOG2533">
    <property type="taxonomic scope" value="Eukaryota"/>
</dbReference>
<dbReference type="PANTHER" id="PTHR43791:SF70">
    <property type="entry name" value="MAJOR FACILITATOR SUPERFAMILY (MFS) PROFILE DOMAIN-CONTAINING PROTEIN"/>
    <property type="match status" value="1"/>
</dbReference>
<feature type="transmembrane region" description="Helical" evidence="7">
    <location>
        <begin position="116"/>
        <end position="134"/>
    </location>
</feature>
<dbReference type="Gene3D" id="1.20.1250.20">
    <property type="entry name" value="MFS general substrate transporter like domains"/>
    <property type="match status" value="1"/>
</dbReference>
<dbReference type="InterPro" id="IPR036259">
    <property type="entry name" value="MFS_trans_sf"/>
</dbReference>
<feature type="transmembrane region" description="Helical" evidence="7">
    <location>
        <begin position="246"/>
        <end position="272"/>
    </location>
</feature>
<evidence type="ECO:0000256" key="5">
    <source>
        <dbReference type="ARBA" id="ARBA00023136"/>
    </source>
</evidence>
<evidence type="ECO:0000313" key="10">
    <source>
        <dbReference type="Proteomes" id="UP000016923"/>
    </source>
</evidence>
<evidence type="ECO:0000256" key="1">
    <source>
        <dbReference type="ARBA" id="ARBA00004141"/>
    </source>
</evidence>
<dbReference type="PANTHER" id="PTHR43791">
    <property type="entry name" value="PERMEASE-RELATED"/>
    <property type="match status" value="1"/>
</dbReference>
<dbReference type="EMBL" id="KE148146">
    <property type="protein sequence ID" value="EPE10848.1"/>
    <property type="molecule type" value="Genomic_DNA"/>
</dbReference>
<organism evidence="9 10">
    <name type="scientific">Ophiostoma piceae (strain UAMH 11346)</name>
    <name type="common">Sap stain fungus</name>
    <dbReference type="NCBI Taxonomy" id="1262450"/>
    <lineage>
        <taxon>Eukaryota</taxon>
        <taxon>Fungi</taxon>
        <taxon>Dikarya</taxon>
        <taxon>Ascomycota</taxon>
        <taxon>Pezizomycotina</taxon>
        <taxon>Sordariomycetes</taxon>
        <taxon>Sordariomycetidae</taxon>
        <taxon>Ophiostomatales</taxon>
        <taxon>Ophiostomataceae</taxon>
        <taxon>Ophiostoma</taxon>
    </lineage>
</organism>
<keyword evidence="5 7" id="KW-0472">Membrane</keyword>
<feature type="transmembrane region" description="Helical" evidence="7">
    <location>
        <begin position="378"/>
        <end position="399"/>
    </location>
</feature>
<feature type="transmembrane region" description="Helical" evidence="7">
    <location>
        <begin position="467"/>
        <end position="488"/>
    </location>
</feature>
<dbReference type="HOGENOM" id="CLU_001265_0_5_1"/>
<feature type="transmembrane region" description="Helical" evidence="7">
    <location>
        <begin position="405"/>
        <end position="423"/>
    </location>
</feature>
<dbReference type="SUPFAM" id="SSF103473">
    <property type="entry name" value="MFS general substrate transporter"/>
    <property type="match status" value="1"/>
</dbReference>
<evidence type="ECO:0000256" key="7">
    <source>
        <dbReference type="SAM" id="Phobius"/>
    </source>
</evidence>
<feature type="transmembrane region" description="Helical" evidence="7">
    <location>
        <begin position="205"/>
        <end position="226"/>
    </location>
</feature>
<evidence type="ECO:0000259" key="8">
    <source>
        <dbReference type="PROSITE" id="PS50850"/>
    </source>
</evidence>
<dbReference type="InterPro" id="IPR011701">
    <property type="entry name" value="MFS"/>
</dbReference>
<evidence type="ECO:0000256" key="6">
    <source>
        <dbReference type="SAM" id="MobiDB-lite"/>
    </source>
</evidence>
<keyword evidence="3 7" id="KW-0812">Transmembrane</keyword>
<feature type="transmembrane region" description="Helical" evidence="7">
    <location>
        <begin position="146"/>
        <end position="169"/>
    </location>
</feature>
<dbReference type="OrthoDB" id="6730379at2759"/>
<name>S3CVW7_OPHP1</name>
<evidence type="ECO:0000256" key="2">
    <source>
        <dbReference type="ARBA" id="ARBA00022448"/>
    </source>
</evidence>
<feature type="transmembrane region" description="Helical" evidence="7">
    <location>
        <begin position="77"/>
        <end position="96"/>
    </location>
</feature>
<gene>
    <name evidence="9" type="ORF">F503_05943</name>
</gene>
<reference evidence="9 10" key="1">
    <citation type="journal article" date="2013" name="BMC Genomics">
        <title>The genome and transcriptome of the pine saprophyte Ophiostoma piceae, and a comparison with the bark beetle-associated pine pathogen Grosmannia clavigera.</title>
        <authorList>
            <person name="Haridas S."/>
            <person name="Wang Y."/>
            <person name="Lim L."/>
            <person name="Massoumi Alamouti S."/>
            <person name="Jackman S."/>
            <person name="Docking R."/>
            <person name="Robertson G."/>
            <person name="Birol I."/>
            <person name="Bohlmann J."/>
            <person name="Breuil C."/>
        </authorList>
    </citation>
    <scope>NUCLEOTIDE SEQUENCE [LARGE SCALE GENOMIC DNA]</scope>
    <source>
        <strain evidence="9 10">UAMH 11346</strain>
    </source>
</reference>
<feature type="domain" description="Major facilitator superfamily (MFS) profile" evidence="8">
    <location>
        <begin position="79"/>
        <end position="492"/>
    </location>
</feature>
<feature type="transmembrane region" description="Helical" evidence="7">
    <location>
        <begin position="175"/>
        <end position="193"/>
    </location>
</feature>
<proteinExistence type="predicted"/>
<comment type="subcellular location">
    <subcellularLocation>
        <location evidence="1">Membrane</location>
        <topology evidence="1">Multi-pass membrane protein</topology>
    </subcellularLocation>
</comment>
<dbReference type="OMA" id="YWTRREQ"/>
<dbReference type="InterPro" id="IPR020846">
    <property type="entry name" value="MFS_dom"/>
</dbReference>
<evidence type="ECO:0000256" key="3">
    <source>
        <dbReference type="ARBA" id="ARBA00022692"/>
    </source>
</evidence>
<keyword evidence="2" id="KW-0813">Transport</keyword>
<protein>
    <submittedName>
        <fullName evidence="9">Allantoate permease</fullName>
    </submittedName>
</protein>
<feature type="region of interest" description="Disordered" evidence="6">
    <location>
        <begin position="1"/>
        <end position="24"/>
    </location>
</feature>
<dbReference type="Pfam" id="PF07690">
    <property type="entry name" value="MFS_1"/>
    <property type="match status" value="1"/>
</dbReference>
<dbReference type="Proteomes" id="UP000016923">
    <property type="component" value="Unassembled WGS sequence"/>
</dbReference>